<comment type="caution">
    <text evidence="2">The sequence shown here is derived from an EMBL/GenBank/DDBJ whole genome shotgun (WGS) entry which is preliminary data.</text>
</comment>
<reference evidence="2 3" key="1">
    <citation type="submission" date="2016-11" db="EMBL/GenBank/DDBJ databases">
        <title>Comparative genomics of Acidibacillus ferroxidans species.</title>
        <authorList>
            <person name="Oliveira G."/>
            <person name="Nunes G."/>
            <person name="Oliveira R."/>
            <person name="Araujo F."/>
            <person name="Salim A."/>
            <person name="Scholte L."/>
            <person name="Morais D."/>
            <person name="Nancucheo I."/>
            <person name="Johnson D.B."/>
            <person name="Grail B."/>
            <person name="Bittencourt J."/>
            <person name="Valadares R."/>
        </authorList>
    </citation>
    <scope>NUCLEOTIDE SEQUENCE [LARGE SCALE GENOMIC DNA]</scope>
    <source>
        <strain evidence="2 3">Y002</strain>
    </source>
</reference>
<evidence type="ECO:0000256" key="1">
    <source>
        <dbReference type="SAM" id="Phobius"/>
    </source>
</evidence>
<dbReference type="EMBL" id="MPDK01000032">
    <property type="protein sequence ID" value="PWI56634.1"/>
    <property type="molecule type" value="Genomic_DNA"/>
</dbReference>
<evidence type="ECO:0000313" key="2">
    <source>
        <dbReference type="EMBL" id="PWI56634.1"/>
    </source>
</evidence>
<keyword evidence="1" id="KW-1133">Transmembrane helix</keyword>
<keyword evidence="1" id="KW-0812">Transmembrane</keyword>
<sequence>MVMFWVIWGVAALCDALFASIPLWWMALALVVSAVSLPVSMVASVMCGYALLFLFRRAVLRVVGMADVLAFPVFASINSILAIIGVVAAFALKRWRASLSPVPILPFLIGAVAIGMLF</sequence>
<accession>A0A2U3D5S6</accession>
<feature type="transmembrane region" description="Helical" evidence="1">
    <location>
        <begin position="29"/>
        <end position="55"/>
    </location>
</feature>
<dbReference type="Proteomes" id="UP000245380">
    <property type="component" value="Unassembled WGS sequence"/>
</dbReference>
<keyword evidence="3" id="KW-1185">Reference proteome</keyword>
<name>A0A2U3D5S6_SULT2</name>
<organism evidence="2 3">
    <name type="scientific">Sulfoacidibacillus thermotolerans</name>
    <name type="common">Acidibacillus sulfuroxidans</name>
    <dbReference type="NCBI Taxonomy" id="1765684"/>
    <lineage>
        <taxon>Bacteria</taxon>
        <taxon>Bacillati</taxon>
        <taxon>Bacillota</taxon>
        <taxon>Bacilli</taxon>
        <taxon>Bacillales</taxon>
        <taxon>Alicyclobacillaceae</taxon>
        <taxon>Sulfoacidibacillus</taxon>
    </lineage>
</organism>
<keyword evidence="1" id="KW-0472">Membrane</keyword>
<feature type="transmembrane region" description="Helical" evidence="1">
    <location>
        <begin position="67"/>
        <end position="92"/>
    </location>
</feature>
<gene>
    <name evidence="2" type="ORF">BM613_12700</name>
</gene>
<protein>
    <submittedName>
        <fullName evidence="2">Uncharacterized protein</fullName>
    </submittedName>
</protein>
<evidence type="ECO:0000313" key="3">
    <source>
        <dbReference type="Proteomes" id="UP000245380"/>
    </source>
</evidence>
<feature type="transmembrane region" description="Helical" evidence="1">
    <location>
        <begin position="98"/>
        <end position="117"/>
    </location>
</feature>
<proteinExistence type="predicted"/>
<dbReference type="AlphaFoldDB" id="A0A2U3D5S6"/>